<dbReference type="Pfam" id="PF02570">
    <property type="entry name" value="CbiC"/>
    <property type="match status" value="1"/>
</dbReference>
<dbReference type="AlphaFoldDB" id="A0AB33VGK8"/>
<reference evidence="9 10" key="1">
    <citation type="journal article" date="2006" name="Mol. Plant Microbe Interact.">
        <title>Identification of open reading frames unique to a select agent: Ralstonia solanacearum race 3 biovar 2.</title>
        <authorList>
            <person name="Gabriel D.W."/>
            <person name="Allen C."/>
            <person name="Schell M."/>
            <person name="Denny T.P."/>
            <person name="Greenberg J.T."/>
            <person name="Duan Y.P."/>
            <person name="Flores-Cruz Z."/>
            <person name="Huang Q."/>
            <person name="Clifford J.M."/>
            <person name="Presting G."/>
            <person name="Gonzalez E.T."/>
            <person name="Reddy J."/>
            <person name="Elphinstone J."/>
            <person name="Swanson J."/>
            <person name="Yao J."/>
            <person name="Mulholland V."/>
            <person name="Liu L."/>
            <person name="Farmerie W."/>
            <person name="Patnaikuni M."/>
            <person name="Balogh B."/>
            <person name="Norman D."/>
            <person name="Alvarez A."/>
            <person name="Castillo J.A."/>
            <person name="Jones J."/>
            <person name="Saddler G."/>
            <person name="Walunas T."/>
            <person name="Zhukov A."/>
            <person name="Mikhailova N."/>
        </authorList>
    </citation>
    <scope>NUCLEOTIDE SEQUENCE [LARGE SCALE GENOMIC DNA]</scope>
    <source>
        <strain evidence="9 10">UW551</strain>
    </source>
</reference>
<comment type="similarity">
    <text evidence="2">Belongs to the CobH/CbiC family.</text>
</comment>
<evidence type="ECO:0000256" key="4">
    <source>
        <dbReference type="ARBA" id="ARBA00022723"/>
    </source>
</evidence>
<evidence type="ECO:0000256" key="2">
    <source>
        <dbReference type="ARBA" id="ARBA00009774"/>
    </source>
</evidence>
<dbReference type="PANTHER" id="PTHR43588:SF1">
    <property type="entry name" value="COBALT-PRECORRIN-8 METHYLMUTASE"/>
    <property type="match status" value="1"/>
</dbReference>
<evidence type="ECO:0000259" key="8">
    <source>
        <dbReference type="Pfam" id="PF02570"/>
    </source>
</evidence>
<sequence>MARQPGRMRRPALLRHEHHADPHAAPDGEPDRTAARDRMKTPDSYSDDAGDAAAAASDGDYAIVLAGHGSRDPDGVDEFMALVALLRARAGGRTVAHGFLEFATPTIDEAVAAVVAGGAKTVVMVPGVLLAATHAKNDMPSELLALKQAHPEVDFRFGAAMDLHPKLLALCRERIVEAEGRSARTVSRADTCLVVVGRGTSDPDANADIAKLTRMLEEGMGFGTSLVCYAGTARPLVADGLKAAALLGYRRIVVLPYFLFDGVLVKRIYGAAADLAARHPELEVLAAPWLGVHPHVADVFLERAREGIEGRAAMNCALCKYRVQIVGFEEQVGTPQQGHHGLVRGLLGRNGAAPAPTTDWPPYVPHPIEAESMRIIDAGRDWSGVPADHQIVLKRLVHTSGDFDIVDDLYFSPGAVETGIRALLRCRRIVADVTMVQTGLKRAVLDQLGVETWCGVHDEETRLLAEAHGITRSAAGIRRAWQKFGNDVVVAIGDAPTAIVELVRLVREHGWRPQLVVGLPVGFVGTRESKEALRRLMQVPRITNRGTRGGSPWAASAVNALMIAAIDQVYRQTQSQQQQA</sequence>
<dbReference type="Gene3D" id="3.40.50.10230">
    <property type="entry name" value="Cobalamin biosynthesis CobH/CbiC, precorrin-8X methylmutase"/>
    <property type="match status" value="1"/>
</dbReference>
<evidence type="ECO:0000256" key="1">
    <source>
        <dbReference type="ARBA" id="ARBA00004953"/>
    </source>
</evidence>
<evidence type="ECO:0000256" key="3">
    <source>
        <dbReference type="ARBA" id="ARBA00022573"/>
    </source>
</evidence>
<dbReference type="GO" id="GO:0046872">
    <property type="term" value="F:metal ion binding"/>
    <property type="evidence" value="ECO:0007669"/>
    <property type="project" value="UniProtKB-KW"/>
</dbReference>
<dbReference type="CDD" id="cd03416">
    <property type="entry name" value="CbiX_SirB_N"/>
    <property type="match status" value="1"/>
</dbReference>
<dbReference type="EC" id="5.4.1.2" evidence="9"/>
<keyword evidence="6" id="KW-0456">Lyase</keyword>
<organism evidence="9 10">
    <name type="scientific">Ralstonia solanacearum (strain UW551)</name>
    <dbReference type="NCBI Taxonomy" id="342110"/>
    <lineage>
        <taxon>Bacteria</taxon>
        <taxon>Pseudomonadati</taxon>
        <taxon>Pseudomonadota</taxon>
        <taxon>Betaproteobacteria</taxon>
        <taxon>Burkholderiales</taxon>
        <taxon>Burkholderiaceae</taxon>
        <taxon>Ralstonia</taxon>
        <taxon>Ralstonia solanacearum species complex</taxon>
    </lineage>
</organism>
<comment type="pathway">
    <text evidence="1">Cofactor biosynthesis; adenosylcobalamin biosynthesis.</text>
</comment>
<keyword evidence="4" id="KW-0479">Metal-binding</keyword>
<dbReference type="InterPro" id="IPR003722">
    <property type="entry name" value="Cbl_synth_CobH/CbiC"/>
</dbReference>
<keyword evidence="5 9" id="KW-0413">Isomerase</keyword>
<proteinExistence type="inferred from homology"/>
<feature type="domain" description="Cobalamin biosynthesis precorrin-8X methylmutase CobH/CbiC" evidence="8">
    <location>
        <begin position="368"/>
        <end position="562"/>
    </location>
</feature>
<dbReference type="GO" id="GO:0009236">
    <property type="term" value="P:cobalamin biosynthetic process"/>
    <property type="evidence" value="ECO:0007669"/>
    <property type="project" value="UniProtKB-KW"/>
</dbReference>
<dbReference type="Gene3D" id="3.40.50.1400">
    <property type="match status" value="2"/>
</dbReference>
<feature type="compositionally biased region" description="Basic residues" evidence="7">
    <location>
        <begin position="1"/>
        <end position="13"/>
    </location>
</feature>
<keyword evidence="3" id="KW-0169">Cobalamin biosynthesis</keyword>
<dbReference type="SUPFAM" id="SSF63965">
    <property type="entry name" value="Precorrin-8X methylmutase CbiC/CobH"/>
    <property type="match status" value="1"/>
</dbReference>
<protein>
    <submittedName>
        <fullName evidence="9">CbiX protein / Precorrin-8X methylmutase</fullName>
        <ecNumber evidence="9">5.4.1.2</ecNumber>
    </submittedName>
</protein>
<dbReference type="EMBL" id="AAKL01000016">
    <property type="protein sequence ID" value="EAP73316.1"/>
    <property type="molecule type" value="Genomic_DNA"/>
</dbReference>
<dbReference type="InterPro" id="IPR036588">
    <property type="entry name" value="CobH/CbiC_sf"/>
</dbReference>
<evidence type="ECO:0000313" key="10">
    <source>
        <dbReference type="Proteomes" id="UP000005933"/>
    </source>
</evidence>
<dbReference type="Proteomes" id="UP000005933">
    <property type="component" value="Unassembled WGS sequence"/>
</dbReference>
<dbReference type="GO" id="GO:0016993">
    <property type="term" value="F:precorrin-8X methylmutase activity"/>
    <property type="evidence" value="ECO:0007669"/>
    <property type="project" value="InterPro"/>
</dbReference>
<evidence type="ECO:0000256" key="5">
    <source>
        <dbReference type="ARBA" id="ARBA00023235"/>
    </source>
</evidence>
<dbReference type="InterPro" id="IPR002762">
    <property type="entry name" value="CbiX-like"/>
</dbReference>
<accession>A0AB33VGK8</accession>
<feature type="region of interest" description="Disordered" evidence="7">
    <location>
        <begin position="1"/>
        <end position="51"/>
    </location>
</feature>
<gene>
    <name evidence="9" type="ORF">RRSL_02996</name>
</gene>
<dbReference type="GO" id="GO:0016829">
    <property type="term" value="F:lyase activity"/>
    <property type="evidence" value="ECO:0007669"/>
    <property type="project" value="UniProtKB-KW"/>
</dbReference>
<dbReference type="CDD" id="cd03414">
    <property type="entry name" value="CbiX_SirB_C"/>
    <property type="match status" value="1"/>
</dbReference>
<name>A0AB33VGK8_RALSU</name>
<comment type="caution">
    <text evidence="9">The sequence shown here is derived from an EMBL/GenBank/DDBJ whole genome shotgun (WGS) entry which is preliminary data.</text>
</comment>
<dbReference type="PANTHER" id="PTHR43588">
    <property type="entry name" value="COBALT-PRECORRIN-8 METHYLMUTASE"/>
    <property type="match status" value="1"/>
</dbReference>
<evidence type="ECO:0000256" key="7">
    <source>
        <dbReference type="SAM" id="MobiDB-lite"/>
    </source>
</evidence>
<dbReference type="Pfam" id="PF01903">
    <property type="entry name" value="CbiX"/>
    <property type="match status" value="2"/>
</dbReference>
<evidence type="ECO:0000313" key="9">
    <source>
        <dbReference type="EMBL" id="EAP73316.1"/>
    </source>
</evidence>
<feature type="compositionally biased region" description="Basic and acidic residues" evidence="7">
    <location>
        <begin position="14"/>
        <end position="41"/>
    </location>
</feature>
<dbReference type="SUPFAM" id="SSF53800">
    <property type="entry name" value="Chelatase"/>
    <property type="match status" value="1"/>
</dbReference>
<evidence type="ECO:0000256" key="6">
    <source>
        <dbReference type="ARBA" id="ARBA00023239"/>
    </source>
</evidence>